<gene>
    <name evidence="4" type="ORF">KCMC57_57500</name>
</gene>
<dbReference type="PANTHER" id="PTHR43745:SF2">
    <property type="entry name" value="NITROREDUCTASE MJ1384-RELATED"/>
    <property type="match status" value="1"/>
</dbReference>
<feature type="domain" description="Thiopeptide-type bacteriocin biosynthesis" evidence="3">
    <location>
        <begin position="25"/>
        <end position="296"/>
    </location>
</feature>
<dbReference type="SUPFAM" id="SSF55469">
    <property type="entry name" value="FMN-dependent nitroreductase-like"/>
    <property type="match status" value="1"/>
</dbReference>
<dbReference type="AlphaFoldDB" id="A0AB33K3N5"/>
<dbReference type="InterPro" id="IPR000415">
    <property type="entry name" value="Nitroreductase-like"/>
</dbReference>
<organism evidence="4">
    <name type="scientific">Kitasatospora sp. CMC57</name>
    <dbReference type="NCBI Taxonomy" id="3231513"/>
    <lineage>
        <taxon>Bacteria</taxon>
        <taxon>Bacillati</taxon>
        <taxon>Actinomycetota</taxon>
        <taxon>Actinomycetes</taxon>
        <taxon>Kitasatosporales</taxon>
        <taxon>Streptomycetaceae</taxon>
        <taxon>Kitasatospora</taxon>
    </lineage>
</organism>
<sequence>MTPTPLLLPSGKDAMTTRPLSTARWHSLHLALPLSPDRTDAFVTEDLAPLMDGVAGPGWFFIRYGEGGPHLRVRFRETAGDPDELAGELGRLASLRPPPDGPWAARHGETSSVPYEPETERYGGAALLPIAEEVFAHSTRAAVQALHTLATAPGARLPLALDLAHTTTHALGLDPLAAARWLRRHAAGWRWVTEYPVLPGAAVHSRVNTVFAQQRQNLVARAGALYEALDAGTAAPRLAEWSARVAEAAARMRAEAPEQSEEQLLWVWGSQLHMLFNRLGVAPDEERAVCRLAGRTLVETAQPFTFFPEGMDAPDRQYLERSKFQIGRPTDTELPQVPPAEPARPASGDLPLPADPLPAVSLADALHTRRSTRGRLTGPLTAGQLGGLLWSAYAPNRPTGDRPYPSAGAMHAVRVRLIALAVDGLPAGTYHCLPTLRSLRPIGPAPSTDQLSALSYYFSRPESDPHALLVEDAPALLAVHLDLAHLRRRYGLRALRLGLLEAGHLTQNLLLTAAAFDLGSTPLGGLFDDLAHELLSLDDLDEPIQYLLPIGRPAASA</sequence>
<dbReference type="InterPro" id="IPR052544">
    <property type="entry name" value="Bacteriocin_Proc_Enz"/>
</dbReference>
<feature type="domain" description="Nitroreductase" evidence="2">
    <location>
        <begin position="368"/>
        <end position="552"/>
    </location>
</feature>
<evidence type="ECO:0000259" key="2">
    <source>
        <dbReference type="Pfam" id="PF00881"/>
    </source>
</evidence>
<dbReference type="InterPro" id="IPR023809">
    <property type="entry name" value="Thiopep_bacteriocin_synth_dom"/>
</dbReference>
<dbReference type="PANTHER" id="PTHR43745">
    <property type="entry name" value="NITROREDUCTASE MJ1384-RELATED"/>
    <property type="match status" value="1"/>
</dbReference>
<dbReference type="EMBL" id="AP035881">
    <property type="protein sequence ID" value="BFP49382.1"/>
    <property type="molecule type" value="Genomic_DNA"/>
</dbReference>
<evidence type="ECO:0000256" key="1">
    <source>
        <dbReference type="SAM" id="MobiDB-lite"/>
    </source>
</evidence>
<evidence type="ECO:0000259" key="3">
    <source>
        <dbReference type="Pfam" id="PF14028"/>
    </source>
</evidence>
<dbReference type="InterPro" id="IPR029479">
    <property type="entry name" value="Nitroreductase"/>
</dbReference>
<dbReference type="GO" id="GO:0016491">
    <property type="term" value="F:oxidoreductase activity"/>
    <property type="evidence" value="ECO:0007669"/>
    <property type="project" value="InterPro"/>
</dbReference>
<evidence type="ECO:0000313" key="4">
    <source>
        <dbReference type="EMBL" id="BFP49382.1"/>
    </source>
</evidence>
<dbReference type="Pfam" id="PF14028">
    <property type="entry name" value="Lant_dehydr_C"/>
    <property type="match status" value="1"/>
</dbReference>
<dbReference type="Gene3D" id="3.40.109.10">
    <property type="entry name" value="NADH Oxidase"/>
    <property type="match status" value="1"/>
</dbReference>
<proteinExistence type="predicted"/>
<name>A0AB33K3N5_9ACTN</name>
<dbReference type="Pfam" id="PF00881">
    <property type="entry name" value="Nitroreductase"/>
    <property type="match status" value="1"/>
</dbReference>
<dbReference type="NCBIfam" id="TIGR03891">
    <property type="entry name" value="thiopep_ocin"/>
    <property type="match status" value="1"/>
</dbReference>
<protein>
    <recommendedName>
        <fullName evidence="5">Thiopeptide-type bacteriocin biosynthesis domain-containing protein</fullName>
    </recommendedName>
</protein>
<dbReference type="CDD" id="cd02142">
    <property type="entry name" value="McbC_SagB-like_oxidoreductase"/>
    <property type="match status" value="1"/>
</dbReference>
<feature type="compositionally biased region" description="Low complexity" evidence="1">
    <location>
        <begin position="345"/>
        <end position="354"/>
    </location>
</feature>
<reference evidence="4" key="1">
    <citation type="submission" date="2024-07" db="EMBL/GenBank/DDBJ databases">
        <title>Complete genome sequences of cellulolytic bacteria, Kitasatospora sp. CMC57 and Streptomyces sp. CMC78, isolated from Japanese agricultural soil.</title>
        <authorList>
            <person name="Hashimoto T."/>
            <person name="Ito M."/>
            <person name="Iwamoto M."/>
            <person name="Fukahori D."/>
            <person name="Shoda T."/>
            <person name="Sakoda M."/>
            <person name="Morohoshi T."/>
            <person name="Mitsuboshi M."/>
            <person name="Nishizawa T."/>
        </authorList>
    </citation>
    <scope>NUCLEOTIDE SEQUENCE</scope>
    <source>
        <strain evidence="4">CMC57</strain>
    </source>
</reference>
<evidence type="ECO:0008006" key="5">
    <source>
        <dbReference type="Google" id="ProtNLM"/>
    </source>
</evidence>
<accession>A0AB33K3N5</accession>
<feature type="region of interest" description="Disordered" evidence="1">
    <location>
        <begin position="327"/>
        <end position="354"/>
    </location>
</feature>